<evidence type="ECO:0000313" key="1">
    <source>
        <dbReference type="EMBL" id="EEF51667.1"/>
    </source>
</evidence>
<sequence>MGTFWKLSQVRTPLGLGGAYSKEEQYTSMELGGKLGIEQLSTAVLTHGYLLYVRLRLLACPRPRKRFDGSLNLLMIKTTNGELT</sequence>
<evidence type="ECO:0000313" key="2">
    <source>
        <dbReference type="Proteomes" id="UP000008311"/>
    </source>
</evidence>
<organism evidence="1 2">
    <name type="scientific">Ricinus communis</name>
    <name type="common">Castor bean</name>
    <dbReference type="NCBI Taxonomy" id="3988"/>
    <lineage>
        <taxon>Eukaryota</taxon>
        <taxon>Viridiplantae</taxon>
        <taxon>Streptophyta</taxon>
        <taxon>Embryophyta</taxon>
        <taxon>Tracheophyta</taxon>
        <taxon>Spermatophyta</taxon>
        <taxon>Magnoliopsida</taxon>
        <taxon>eudicotyledons</taxon>
        <taxon>Gunneridae</taxon>
        <taxon>Pentapetalae</taxon>
        <taxon>rosids</taxon>
        <taxon>fabids</taxon>
        <taxon>Malpighiales</taxon>
        <taxon>Euphorbiaceae</taxon>
        <taxon>Acalyphoideae</taxon>
        <taxon>Acalypheae</taxon>
        <taxon>Ricinus</taxon>
    </lineage>
</organism>
<proteinExistence type="predicted"/>
<dbReference type="Proteomes" id="UP000008311">
    <property type="component" value="Unassembled WGS sequence"/>
</dbReference>
<gene>
    <name evidence="1" type="ORF">RCOM_1503050</name>
</gene>
<accession>B9RA40</accession>
<keyword evidence="2" id="KW-1185">Reference proteome</keyword>
<dbReference type="AlphaFoldDB" id="B9RA40"/>
<protein>
    <submittedName>
        <fullName evidence="1">Uncharacterized protein</fullName>
    </submittedName>
</protein>
<name>B9RA40_RICCO</name>
<dbReference type="InParanoid" id="B9RA40"/>
<reference evidence="2" key="1">
    <citation type="journal article" date="2010" name="Nat. Biotechnol.">
        <title>Draft genome sequence of the oilseed species Ricinus communis.</title>
        <authorList>
            <person name="Chan A.P."/>
            <person name="Crabtree J."/>
            <person name="Zhao Q."/>
            <person name="Lorenzi H."/>
            <person name="Orvis J."/>
            <person name="Puiu D."/>
            <person name="Melake-Berhan A."/>
            <person name="Jones K.M."/>
            <person name="Redman J."/>
            <person name="Chen G."/>
            <person name="Cahoon E.B."/>
            <person name="Gedil M."/>
            <person name="Stanke M."/>
            <person name="Haas B.J."/>
            <person name="Wortman J.R."/>
            <person name="Fraser-Liggett C.M."/>
            <person name="Ravel J."/>
            <person name="Rabinowicz P.D."/>
        </authorList>
    </citation>
    <scope>NUCLEOTIDE SEQUENCE [LARGE SCALE GENOMIC DNA]</scope>
    <source>
        <strain evidence="2">cv. Hale</strain>
    </source>
</reference>
<dbReference type="EMBL" id="EQ973773">
    <property type="protein sequence ID" value="EEF51667.1"/>
    <property type="molecule type" value="Genomic_DNA"/>
</dbReference>